<proteinExistence type="predicted"/>
<dbReference type="Pfam" id="PF00005">
    <property type="entry name" value="ABC_tran"/>
    <property type="match status" value="1"/>
</dbReference>
<evidence type="ECO:0000313" key="6">
    <source>
        <dbReference type="Proteomes" id="UP000317909"/>
    </source>
</evidence>
<keyword evidence="2" id="KW-0547">Nucleotide-binding</keyword>
<dbReference type="InterPro" id="IPR003593">
    <property type="entry name" value="AAA+_ATPase"/>
</dbReference>
<dbReference type="PROSITE" id="PS50893">
    <property type="entry name" value="ABC_TRANSPORTER_2"/>
    <property type="match status" value="1"/>
</dbReference>
<dbReference type="CDD" id="cd03230">
    <property type="entry name" value="ABC_DR_subfamily_A"/>
    <property type="match status" value="1"/>
</dbReference>
<dbReference type="InterPro" id="IPR051782">
    <property type="entry name" value="ABC_Transporter_VariousFunc"/>
</dbReference>
<dbReference type="InterPro" id="IPR003439">
    <property type="entry name" value="ABC_transporter-like_ATP-bd"/>
</dbReference>
<dbReference type="PANTHER" id="PTHR42939:SF1">
    <property type="entry name" value="ABC TRANSPORTER ATP-BINDING PROTEIN ALBC-RELATED"/>
    <property type="match status" value="1"/>
</dbReference>
<keyword evidence="1" id="KW-0813">Transport</keyword>
<evidence type="ECO:0000313" key="5">
    <source>
        <dbReference type="EMBL" id="QDT71454.1"/>
    </source>
</evidence>
<dbReference type="GO" id="GO:0005524">
    <property type="term" value="F:ATP binding"/>
    <property type="evidence" value="ECO:0007669"/>
    <property type="project" value="UniProtKB-KW"/>
</dbReference>
<protein>
    <submittedName>
        <fullName evidence="5">Putative ABC transporter ATP-binding protein YbhF</fullName>
    </submittedName>
</protein>
<dbReference type="Gene3D" id="3.40.50.300">
    <property type="entry name" value="P-loop containing nucleotide triphosphate hydrolases"/>
    <property type="match status" value="1"/>
</dbReference>
<evidence type="ECO:0000256" key="3">
    <source>
        <dbReference type="ARBA" id="ARBA00022840"/>
    </source>
</evidence>
<dbReference type="KEGG" id="llh:I41_06110"/>
<dbReference type="EMBL" id="CP036339">
    <property type="protein sequence ID" value="QDT71454.1"/>
    <property type="molecule type" value="Genomic_DNA"/>
</dbReference>
<feature type="domain" description="ABC transporter" evidence="4">
    <location>
        <begin position="3"/>
        <end position="227"/>
    </location>
</feature>
<dbReference type="SUPFAM" id="SSF52540">
    <property type="entry name" value="P-loop containing nucleoside triphosphate hydrolases"/>
    <property type="match status" value="1"/>
</dbReference>
<dbReference type="SMART" id="SM00382">
    <property type="entry name" value="AAA"/>
    <property type="match status" value="1"/>
</dbReference>
<sequence>MLIQTDLLSKRYGQLAALSECSFDVPRGEILGLLGPNGAGKTTLLRLLLGYLQPSSGVARIDGLDCYRQSVAVHRQLAYLPGDARLFRQLNGRQTLQFFARLRRASLERSLRLADRLQLDLTRRVRQMSTGMRQKLALAVTLTPDVPLVILDEPTANLDPTVRRDVVELIREARDEGKTILFSSHVLSEVEDACDRVLVLKAGRLVDTVRVVDVRRQHRIQAALTGPLSPVPPALVEQIELRQDAVGGVTVISRGELAPLLGWLANQPLAKLQIEPIGLRSVYERHHPATSIDE</sequence>
<keyword evidence="3 5" id="KW-0067">ATP-binding</keyword>
<gene>
    <name evidence="5" type="primary">ybhF_1</name>
    <name evidence="5" type="ORF">I41_06110</name>
</gene>
<evidence type="ECO:0000256" key="1">
    <source>
        <dbReference type="ARBA" id="ARBA00022448"/>
    </source>
</evidence>
<dbReference type="GO" id="GO:0016887">
    <property type="term" value="F:ATP hydrolysis activity"/>
    <property type="evidence" value="ECO:0007669"/>
    <property type="project" value="InterPro"/>
</dbReference>
<dbReference type="Proteomes" id="UP000317909">
    <property type="component" value="Chromosome"/>
</dbReference>
<accession>A0A517TSV2</accession>
<organism evidence="5 6">
    <name type="scientific">Lacipirellula limnantheis</name>
    <dbReference type="NCBI Taxonomy" id="2528024"/>
    <lineage>
        <taxon>Bacteria</taxon>
        <taxon>Pseudomonadati</taxon>
        <taxon>Planctomycetota</taxon>
        <taxon>Planctomycetia</taxon>
        <taxon>Pirellulales</taxon>
        <taxon>Lacipirellulaceae</taxon>
        <taxon>Lacipirellula</taxon>
    </lineage>
</organism>
<dbReference type="AlphaFoldDB" id="A0A517TSV2"/>
<dbReference type="RefSeq" id="WP_145430736.1">
    <property type="nucleotide sequence ID" value="NZ_CP036339.1"/>
</dbReference>
<name>A0A517TSV2_9BACT</name>
<dbReference type="PANTHER" id="PTHR42939">
    <property type="entry name" value="ABC TRANSPORTER ATP-BINDING PROTEIN ALBC-RELATED"/>
    <property type="match status" value="1"/>
</dbReference>
<evidence type="ECO:0000256" key="2">
    <source>
        <dbReference type="ARBA" id="ARBA00022741"/>
    </source>
</evidence>
<reference evidence="5 6" key="1">
    <citation type="submission" date="2019-02" db="EMBL/GenBank/DDBJ databases">
        <title>Deep-cultivation of Planctomycetes and their phenomic and genomic characterization uncovers novel biology.</title>
        <authorList>
            <person name="Wiegand S."/>
            <person name="Jogler M."/>
            <person name="Boedeker C."/>
            <person name="Pinto D."/>
            <person name="Vollmers J."/>
            <person name="Rivas-Marin E."/>
            <person name="Kohn T."/>
            <person name="Peeters S.H."/>
            <person name="Heuer A."/>
            <person name="Rast P."/>
            <person name="Oberbeckmann S."/>
            <person name="Bunk B."/>
            <person name="Jeske O."/>
            <person name="Meyerdierks A."/>
            <person name="Storesund J.E."/>
            <person name="Kallscheuer N."/>
            <person name="Luecker S."/>
            <person name="Lage O.M."/>
            <person name="Pohl T."/>
            <person name="Merkel B.J."/>
            <person name="Hornburger P."/>
            <person name="Mueller R.-W."/>
            <person name="Bruemmer F."/>
            <person name="Labrenz M."/>
            <person name="Spormann A.M."/>
            <person name="Op den Camp H."/>
            <person name="Overmann J."/>
            <person name="Amann R."/>
            <person name="Jetten M.S.M."/>
            <person name="Mascher T."/>
            <person name="Medema M.H."/>
            <person name="Devos D.P."/>
            <person name="Kaster A.-K."/>
            <person name="Ovreas L."/>
            <person name="Rohde M."/>
            <person name="Galperin M.Y."/>
            <person name="Jogler C."/>
        </authorList>
    </citation>
    <scope>NUCLEOTIDE SEQUENCE [LARGE SCALE GENOMIC DNA]</scope>
    <source>
        <strain evidence="5 6">I41</strain>
    </source>
</reference>
<keyword evidence="6" id="KW-1185">Reference proteome</keyword>
<dbReference type="OrthoDB" id="9795548at2"/>
<dbReference type="InterPro" id="IPR027417">
    <property type="entry name" value="P-loop_NTPase"/>
</dbReference>
<evidence type="ECO:0000259" key="4">
    <source>
        <dbReference type="PROSITE" id="PS50893"/>
    </source>
</evidence>